<dbReference type="Gene3D" id="2.30.29.30">
    <property type="entry name" value="Pleckstrin-homology domain (PH domain)/Phosphotyrosine-binding domain (PTB)"/>
    <property type="match status" value="1"/>
</dbReference>
<reference evidence="3 4" key="2">
    <citation type="journal article" date="2014" name="J. Gen. Appl. Microbiol.">
        <title>The early diverging ascomycetous budding yeast Saitoella complicata has three histone deacetylases belonging to the Clr6, Hos2, and Rpd3 lineages.</title>
        <authorList>
            <person name="Nishida H."/>
            <person name="Matsumoto T."/>
            <person name="Kondo S."/>
            <person name="Hamamoto M."/>
            <person name="Yoshikawa H."/>
        </authorList>
    </citation>
    <scope>NUCLEOTIDE SEQUENCE [LARGE SCALE GENOMIC DNA]</scope>
    <source>
        <strain evidence="3 4">NRRL Y-17804</strain>
    </source>
</reference>
<evidence type="ECO:0000259" key="2">
    <source>
        <dbReference type="Pfam" id="PF21877"/>
    </source>
</evidence>
<dbReference type="STRING" id="698492.A0A0E9NQ41"/>
<evidence type="ECO:0000313" key="4">
    <source>
        <dbReference type="Proteomes" id="UP000033140"/>
    </source>
</evidence>
<dbReference type="InterPro" id="IPR054071">
    <property type="entry name" value="PH_NF1"/>
</dbReference>
<evidence type="ECO:0000259" key="1">
    <source>
        <dbReference type="Pfam" id="PF13716"/>
    </source>
</evidence>
<gene>
    <name evidence="3" type="ORF">G7K_6075-t1</name>
</gene>
<name>A0A0E9NQ41_SAICN</name>
<organism evidence="3 4">
    <name type="scientific">Saitoella complicata (strain BCRC 22490 / CBS 7301 / JCM 7358 / NBRC 10748 / NRRL Y-17804)</name>
    <dbReference type="NCBI Taxonomy" id="698492"/>
    <lineage>
        <taxon>Eukaryota</taxon>
        <taxon>Fungi</taxon>
        <taxon>Dikarya</taxon>
        <taxon>Ascomycota</taxon>
        <taxon>Taphrinomycotina</taxon>
        <taxon>Taphrinomycotina incertae sedis</taxon>
        <taxon>Saitoella</taxon>
    </lineage>
</organism>
<dbReference type="Pfam" id="PF13716">
    <property type="entry name" value="CRAL_TRIO_2"/>
    <property type="match status" value="1"/>
</dbReference>
<keyword evidence="4" id="KW-1185">Reference proteome</keyword>
<dbReference type="Gene3D" id="3.40.525.10">
    <property type="entry name" value="CRAL-TRIO lipid binding domain"/>
    <property type="match status" value="1"/>
</dbReference>
<reference evidence="3 4" key="1">
    <citation type="journal article" date="2011" name="J. Gen. Appl. Microbiol.">
        <title>Draft genome sequencing of the enigmatic yeast Saitoella complicata.</title>
        <authorList>
            <person name="Nishida H."/>
            <person name="Hamamoto M."/>
            <person name="Sugiyama J."/>
        </authorList>
    </citation>
    <scope>NUCLEOTIDE SEQUENCE [LARGE SCALE GENOMIC DNA]</scope>
    <source>
        <strain evidence="3 4">NRRL Y-17804</strain>
    </source>
</reference>
<evidence type="ECO:0000313" key="3">
    <source>
        <dbReference type="EMBL" id="GAO51987.1"/>
    </source>
</evidence>
<feature type="domain" description="CRAL-TRIO" evidence="1">
    <location>
        <begin position="72"/>
        <end position="205"/>
    </location>
</feature>
<dbReference type="AlphaFoldDB" id="A0A0E9NQ41"/>
<dbReference type="Proteomes" id="UP000033140">
    <property type="component" value="Unassembled WGS sequence"/>
</dbReference>
<dbReference type="InterPro" id="IPR011993">
    <property type="entry name" value="PH-like_dom_sf"/>
</dbReference>
<proteinExistence type="predicted"/>
<protein>
    <submittedName>
        <fullName evidence="3">Uncharacterized protein</fullName>
    </submittedName>
</protein>
<dbReference type="InterPro" id="IPR001251">
    <property type="entry name" value="CRAL-TRIO_dom"/>
</dbReference>
<feature type="domain" description="Neurofibromin PH" evidence="2">
    <location>
        <begin position="215"/>
        <end position="313"/>
    </location>
</feature>
<reference evidence="3 4" key="3">
    <citation type="journal article" date="2015" name="Genome Announc.">
        <title>Draft Genome Sequence of the Archiascomycetous Yeast Saitoella complicata.</title>
        <authorList>
            <person name="Yamauchi K."/>
            <person name="Kondo S."/>
            <person name="Hamamoto M."/>
            <person name="Takahashi Y."/>
            <person name="Ogura Y."/>
            <person name="Hayashi T."/>
            <person name="Nishida H."/>
        </authorList>
    </citation>
    <scope>NUCLEOTIDE SEQUENCE [LARGE SCALE GENOMIC DNA]</scope>
    <source>
        <strain evidence="3 4">NRRL Y-17804</strain>
    </source>
</reference>
<accession>A0A0E9NQ41</accession>
<dbReference type="Pfam" id="PF21877">
    <property type="entry name" value="PH_NF1"/>
    <property type="match status" value="1"/>
</dbReference>
<sequence>MDIRSIFARVSTLVAQLGSPPLAQKVDMHVAGNPGEISMAALRQFMLRNKDRNIDSILSSKVVYNAGLGKDGRSVIIIHLSKFQAEIMDSELMVYCVLKILSGVWANPYDFLMDATHYSDTNEMHSSWVQQLLSVIPAEARANCGRFIYLNVNTTYRRRLRKRIRPAISFQLQNSAMFSSMLFLSNVQDLQEFYNLSDVKLPKETLALANEPFALYQNVIRVSPSSTSKRTPVNIKIGTEHIQLTTMKPIEILPGFPHGHLNDVYKFNEIADVTLISGSSGEDSHLFVLRVDEGKTTITLSSRKRRAIRQHILKAQATQVASGQSTVTDRLIRPKDVPGTLLQIALLNIGSEDMVGIRQLCRALLR</sequence>
<comment type="caution">
    <text evidence="3">The sequence shown here is derived from an EMBL/GenBank/DDBJ whole genome shotgun (WGS) entry which is preliminary data.</text>
</comment>
<dbReference type="InterPro" id="IPR036865">
    <property type="entry name" value="CRAL-TRIO_dom_sf"/>
</dbReference>
<dbReference type="EMBL" id="BACD03000057">
    <property type="protein sequence ID" value="GAO51987.1"/>
    <property type="molecule type" value="Genomic_DNA"/>
</dbReference>